<gene>
    <name evidence="2" type="ORF">ACFPZP_20905</name>
</gene>
<sequence>MGWMIPVIPEKSPIPKPNYRRWIILLLSMLTLNGILGLFALNVATYGDMLIYGILPALFLWLCLMGVMINRYEQSIASCLACNIEKEQVKKHWQQWSQKQLAIVGNIIYTPDGEGVDSLLGPLEDIPAYPRKARPLSFTFRNSLSAITSDIHQNLERQYPNYRNHLHTIYILLPESKECETAKQFILLQWDLVPEIARSIECIESLYDNENFDGLVLVICLQNW</sequence>
<dbReference type="EMBL" id="JBHSRG010000011">
    <property type="protein sequence ID" value="MFC6123511.1"/>
    <property type="molecule type" value="Genomic_DNA"/>
</dbReference>
<feature type="transmembrane region" description="Helical" evidence="1">
    <location>
        <begin position="49"/>
        <end position="69"/>
    </location>
</feature>
<accession>A0ABW1Q548</accession>
<evidence type="ECO:0008006" key="4">
    <source>
        <dbReference type="Google" id="ProtNLM"/>
    </source>
</evidence>
<feature type="transmembrane region" description="Helical" evidence="1">
    <location>
        <begin position="21"/>
        <end position="43"/>
    </location>
</feature>
<dbReference type="RefSeq" id="WP_378109230.1">
    <property type="nucleotide sequence ID" value="NZ_JBHSRG010000011.1"/>
</dbReference>
<keyword evidence="1" id="KW-0472">Membrane</keyword>
<protein>
    <recommendedName>
        <fullName evidence="4">Type VI secretion protein</fullName>
    </recommendedName>
</protein>
<name>A0ABW1Q548_9ENTR</name>
<dbReference type="Proteomes" id="UP001596169">
    <property type="component" value="Unassembled WGS sequence"/>
</dbReference>
<evidence type="ECO:0000313" key="3">
    <source>
        <dbReference type="Proteomes" id="UP001596169"/>
    </source>
</evidence>
<evidence type="ECO:0000256" key="1">
    <source>
        <dbReference type="SAM" id="Phobius"/>
    </source>
</evidence>
<organism evidence="2 3">
    <name type="scientific">Citrobacter bitternis</name>
    <dbReference type="NCBI Taxonomy" id="1585982"/>
    <lineage>
        <taxon>Bacteria</taxon>
        <taxon>Pseudomonadati</taxon>
        <taxon>Pseudomonadota</taxon>
        <taxon>Gammaproteobacteria</taxon>
        <taxon>Enterobacterales</taxon>
        <taxon>Enterobacteriaceae</taxon>
        <taxon>Citrobacter</taxon>
    </lineage>
</organism>
<reference evidence="3" key="1">
    <citation type="journal article" date="2019" name="Int. J. Syst. Evol. Microbiol.">
        <title>The Global Catalogue of Microorganisms (GCM) 10K type strain sequencing project: providing services to taxonomists for standard genome sequencing and annotation.</title>
        <authorList>
            <consortium name="The Broad Institute Genomics Platform"/>
            <consortium name="The Broad Institute Genome Sequencing Center for Infectious Disease"/>
            <person name="Wu L."/>
            <person name="Ma J."/>
        </authorList>
    </citation>
    <scope>NUCLEOTIDE SEQUENCE [LARGE SCALE GENOMIC DNA]</scope>
    <source>
        <strain evidence="3">JCM30009</strain>
    </source>
</reference>
<keyword evidence="3" id="KW-1185">Reference proteome</keyword>
<comment type="caution">
    <text evidence="2">The sequence shown here is derived from an EMBL/GenBank/DDBJ whole genome shotgun (WGS) entry which is preliminary data.</text>
</comment>
<keyword evidence="1" id="KW-1133">Transmembrane helix</keyword>
<keyword evidence="1" id="KW-0812">Transmembrane</keyword>
<evidence type="ECO:0000313" key="2">
    <source>
        <dbReference type="EMBL" id="MFC6123511.1"/>
    </source>
</evidence>
<proteinExistence type="predicted"/>